<name>A0AA44QBH3_BACCE</name>
<dbReference type="AlphaFoldDB" id="A0AA44QBH3"/>
<dbReference type="Proteomes" id="UP000226357">
    <property type="component" value="Unassembled WGS sequence"/>
</dbReference>
<proteinExistence type="predicted"/>
<comment type="caution">
    <text evidence="1">The sequence shown here is derived from an EMBL/GenBank/DDBJ whole genome shotgun (WGS) entry which is preliminary data.</text>
</comment>
<sequence length="42" mass="5430">MRKFNTKRNEEINMKNEMRILTYENNKYRNCSARRRWKDEFD</sequence>
<dbReference type="EMBL" id="NVBO01000089">
    <property type="protein sequence ID" value="PFS01386.1"/>
    <property type="molecule type" value="Genomic_DNA"/>
</dbReference>
<gene>
    <name evidence="1" type="ORF">COK38_11920</name>
</gene>
<evidence type="ECO:0000313" key="1">
    <source>
        <dbReference type="EMBL" id="PFS01386.1"/>
    </source>
</evidence>
<organism evidence="1 2">
    <name type="scientific">Bacillus cereus</name>
    <dbReference type="NCBI Taxonomy" id="1396"/>
    <lineage>
        <taxon>Bacteria</taxon>
        <taxon>Bacillati</taxon>
        <taxon>Bacillota</taxon>
        <taxon>Bacilli</taxon>
        <taxon>Bacillales</taxon>
        <taxon>Bacillaceae</taxon>
        <taxon>Bacillus</taxon>
        <taxon>Bacillus cereus group</taxon>
    </lineage>
</organism>
<reference evidence="1 2" key="1">
    <citation type="submission" date="2017-09" db="EMBL/GenBank/DDBJ databases">
        <title>Large-scale bioinformatics analysis of Bacillus genomes uncovers conserved roles of natural products in bacterial physiology.</title>
        <authorList>
            <consortium name="Agbiome Team Llc"/>
            <person name="Bleich R.M."/>
            <person name="Grubbs K.J."/>
            <person name="Santa Maria K.C."/>
            <person name="Allen S.E."/>
            <person name="Farag S."/>
            <person name="Shank E.A."/>
            <person name="Bowers A."/>
        </authorList>
    </citation>
    <scope>NUCLEOTIDE SEQUENCE [LARGE SCALE GENOMIC DNA]</scope>
    <source>
        <strain evidence="1 2">AFS067272</strain>
    </source>
</reference>
<protein>
    <submittedName>
        <fullName evidence="1">Tetracycline resistance protein tetM</fullName>
    </submittedName>
</protein>
<evidence type="ECO:0000313" key="2">
    <source>
        <dbReference type="Proteomes" id="UP000226357"/>
    </source>
</evidence>
<accession>A0AA44QBH3</accession>